<dbReference type="GO" id="GO:0005634">
    <property type="term" value="C:nucleus"/>
    <property type="evidence" value="ECO:0007669"/>
    <property type="project" value="TreeGrafter"/>
</dbReference>
<evidence type="ECO:0000313" key="4">
    <source>
        <dbReference type="Proteomes" id="UP000011096"/>
    </source>
</evidence>
<proteinExistence type="predicted"/>
<reference evidence="3 4" key="1">
    <citation type="submission" date="2012-08" db="EMBL/GenBank/DDBJ databases">
        <authorList>
            <person name="Gan P.H.P."/>
            <person name="Ikeda K."/>
            <person name="Irieda H."/>
            <person name="Narusaka M."/>
            <person name="O'Connell R.J."/>
            <person name="Narusaka Y."/>
            <person name="Takano Y."/>
            <person name="Kubo Y."/>
            <person name="Shirasu K."/>
        </authorList>
    </citation>
    <scope>NUCLEOTIDE SEQUENCE [LARGE SCALE GENOMIC DNA]</scope>
    <source>
        <strain evidence="3 4">Nara gc5</strain>
    </source>
</reference>
<dbReference type="PANTHER" id="PTHR31668">
    <property type="entry name" value="GLUCOSE TRANSPORT TRANSCRIPTION REGULATOR RGT1-RELATED-RELATED"/>
    <property type="match status" value="1"/>
</dbReference>
<dbReference type="GO" id="GO:0008270">
    <property type="term" value="F:zinc ion binding"/>
    <property type="evidence" value="ECO:0007669"/>
    <property type="project" value="InterPro"/>
</dbReference>
<dbReference type="RefSeq" id="XP_066009228.1">
    <property type="nucleotide sequence ID" value="XM_066151390.1"/>
</dbReference>
<dbReference type="PANTHER" id="PTHR31668:SF4">
    <property type="entry name" value="TRANSCRIPTIONAL ACTIVATOR PROTEIN DAL81"/>
    <property type="match status" value="1"/>
</dbReference>
<dbReference type="Pfam" id="PF04082">
    <property type="entry name" value="Fungal_trans"/>
    <property type="match status" value="1"/>
</dbReference>
<dbReference type="GO" id="GO:0001080">
    <property type="term" value="P:nitrogen catabolite activation of transcription from RNA polymerase II promoter"/>
    <property type="evidence" value="ECO:0007669"/>
    <property type="project" value="TreeGrafter"/>
</dbReference>
<keyword evidence="4" id="KW-1185">Reference proteome</keyword>
<sequence length="553" mass="62675">MDGHSAMLLGSSSGSDPWLLRHFRFDELGLRSFHKLHIRNAGGVPTADKIPVHFLLSSDDLYQSSTAGLKAVELRRRLDYLVPQSAGARLVRLFHKYVFKMLPVVSRTAMRLTSQDDLPQPDILTETPTHLLAALYGSAIPFAHQDDHLVALSACDPVNLDDVWEICYASLQEEFCKPHLHVLQAAILYLHRTHESPRHSAFTDTASIWPFMGTVAGLAHNLGLHLECRMMGLPAQEKRLRRRLWWAVFIQDKFLSLHTGRSPYIRNDEWDVDELDNFDFLPWNETDASRASPFQDLARLSLIAERLQADLYSLKSCQKLAENLPDSIQAARPIFDALHQWRASVPIPETSPESRISLNENQDPYPACISLAYLTLVAYIWRALLRPTVRSAPPPQIIDVDAEPQTFPDTGFLFEDLSWNFSDFPELELQLEDGAPDSSATIKELHQAAQTWAETLVKFTLSLTSSDFSQFWYSWSKFSLVVASNFFMLLLIQAPNAESGVRAREFLQRWRQVVKDHARASPLFLLTATELSQVYQTGIAETFCLPSHVQGIL</sequence>
<reference evidence="3 4" key="2">
    <citation type="submission" date="2020-04" db="EMBL/GenBank/DDBJ databases">
        <title>Genome sequencing and assembly of multiple isolates from the Colletotrichum gloeosporioides species complex.</title>
        <authorList>
            <person name="Gan P."/>
            <person name="Shirasu K."/>
        </authorList>
    </citation>
    <scope>NUCLEOTIDE SEQUENCE [LARGE SCALE GENOMIC DNA]</scope>
    <source>
        <strain evidence="3 4">Nara gc5</strain>
    </source>
</reference>
<accession>A0A7J6JC19</accession>
<evidence type="ECO:0000256" key="1">
    <source>
        <dbReference type="ARBA" id="ARBA00023242"/>
    </source>
</evidence>
<dbReference type="Proteomes" id="UP000011096">
    <property type="component" value="Unassembled WGS sequence"/>
</dbReference>
<dbReference type="CDD" id="cd12148">
    <property type="entry name" value="fungal_TF_MHR"/>
    <property type="match status" value="1"/>
</dbReference>
<gene>
    <name evidence="3" type="ORF">CGGC5_v005060</name>
</gene>
<comment type="caution">
    <text evidence="3">The sequence shown here is derived from an EMBL/GenBank/DDBJ whole genome shotgun (WGS) entry which is preliminary data.</text>
</comment>
<evidence type="ECO:0000313" key="3">
    <source>
        <dbReference type="EMBL" id="KAF4487402.1"/>
    </source>
</evidence>
<keyword evidence="1" id="KW-0539">Nucleus</keyword>
<dbReference type="InParanoid" id="A0A7J6JC19"/>
<dbReference type="InterPro" id="IPR050797">
    <property type="entry name" value="Carb_Metab_Trans_Reg"/>
</dbReference>
<protein>
    <submittedName>
        <fullName evidence="3">Putative transcriptional regulatory protein</fullName>
    </submittedName>
</protein>
<dbReference type="EMBL" id="ANPB02000003">
    <property type="protein sequence ID" value="KAF4487402.1"/>
    <property type="molecule type" value="Genomic_DNA"/>
</dbReference>
<dbReference type="GO" id="GO:0003677">
    <property type="term" value="F:DNA binding"/>
    <property type="evidence" value="ECO:0007669"/>
    <property type="project" value="InterPro"/>
</dbReference>
<dbReference type="AlphaFoldDB" id="A0A7J6JC19"/>
<dbReference type="GO" id="GO:0006351">
    <property type="term" value="P:DNA-templated transcription"/>
    <property type="evidence" value="ECO:0007669"/>
    <property type="project" value="InterPro"/>
</dbReference>
<name>A0A7J6JC19_COLFN</name>
<dbReference type="SMART" id="SM00906">
    <property type="entry name" value="Fungal_trans"/>
    <property type="match status" value="1"/>
</dbReference>
<organism evidence="3 4">
    <name type="scientific">Colletotrichum fructicola (strain Nara gc5)</name>
    <name type="common">Anthracnose fungus</name>
    <name type="synonym">Colletotrichum gloeosporioides (strain Nara gc5)</name>
    <dbReference type="NCBI Taxonomy" id="1213859"/>
    <lineage>
        <taxon>Eukaryota</taxon>
        <taxon>Fungi</taxon>
        <taxon>Dikarya</taxon>
        <taxon>Ascomycota</taxon>
        <taxon>Pezizomycotina</taxon>
        <taxon>Sordariomycetes</taxon>
        <taxon>Hypocreomycetidae</taxon>
        <taxon>Glomerellales</taxon>
        <taxon>Glomerellaceae</taxon>
        <taxon>Colletotrichum</taxon>
        <taxon>Colletotrichum gloeosporioides species complex</taxon>
    </lineage>
</organism>
<dbReference type="GeneID" id="90979773"/>
<dbReference type="InterPro" id="IPR007219">
    <property type="entry name" value="XnlR_reg_dom"/>
</dbReference>
<dbReference type="OrthoDB" id="1924787at2759"/>
<evidence type="ECO:0000259" key="2">
    <source>
        <dbReference type="SMART" id="SM00906"/>
    </source>
</evidence>
<feature type="domain" description="Xylanolytic transcriptional activator regulatory" evidence="2">
    <location>
        <begin position="208"/>
        <end position="281"/>
    </location>
</feature>